<dbReference type="PROSITE" id="PS51731">
    <property type="entry name" value="GNAT_NAGS"/>
    <property type="match status" value="1"/>
</dbReference>
<comment type="function">
    <text evidence="1">N-acetylglutamate synthase involved in arginine biosynthesis.</text>
</comment>
<dbReference type="Proteomes" id="UP000243015">
    <property type="component" value="Unassembled WGS sequence"/>
</dbReference>
<keyword evidence="15" id="KW-0012">Acyltransferase</keyword>
<evidence type="ECO:0000256" key="11">
    <source>
        <dbReference type="ARBA" id="ARBA00022946"/>
    </source>
</evidence>
<evidence type="ECO:0000256" key="20">
    <source>
        <dbReference type="PROSITE-ProRule" id="PRU01087"/>
    </source>
</evidence>
<evidence type="ECO:0000256" key="6">
    <source>
        <dbReference type="ARBA" id="ARBA00012697"/>
    </source>
</evidence>
<accession>A0A178EUT7</accession>
<dbReference type="VEuPathDB" id="FungiDB:TERG_05935"/>
<comment type="caution">
    <text evidence="25">The sequence shown here is derived from an EMBL/GenBank/DDBJ whole genome shotgun (WGS) entry which is preliminary data.</text>
</comment>
<dbReference type="PANTHER" id="PTHR23342">
    <property type="entry name" value="N-ACETYLGLUTAMATE SYNTHASE"/>
    <property type="match status" value="1"/>
</dbReference>
<dbReference type="GO" id="GO:0016020">
    <property type="term" value="C:membrane"/>
    <property type="evidence" value="ECO:0007669"/>
    <property type="project" value="UniProtKB-SubCell"/>
</dbReference>
<feature type="domain" description="N-acetyltransferase" evidence="23">
    <location>
        <begin position="683"/>
        <end position="852"/>
    </location>
</feature>
<dbReference type="Pfam" id="PF05241">
    <property type="entry name" value="EBP"/>
    <property type="match status" value="1"/>
</dbReference>
<dbReference type="GO" id="GO:0004042">
    <property type="term" value="F:L-glutamate N-acetyltransferase activity"/>
    <property type="evidence" value="ECO:0007669"/>
    <property type="project" value="TreeGrafter"/>
</dbReference>
<feature type="transmembrane region" description="Helical" evidence="22">
    <location>
        <begin position="76"/>
        <end position="97"/>
    </location>
</feature>
<keyword evidence="14 20" id="KW-0472">Membrane</keyword>
<name>A0A178EUT7_TRIRU</name>
<dbReference type="GO" id="GO:0006526">
    <property type="term" value="P:L-arginine biosynthetic process"/>
    <property type="evidence" value="ECO:0007669"/>
    <property type="project" value="UniProtKB-UniPathway"/>
</dbReference>
<evidence type="ECO:0000256" key="16">
    <source>
        <dbReference type="ARBA" id="ARBA00030322"/>
    </source>
</evidence>
<dbReference type="InterPro" id="IPR033118">
    <property type="entry name" value="EXPERA"/>
</dbReference>
<reference evidence="25 26" key="1">
    <citation type="submission" date="2016-05" db="EMBL/GenBank/DDBJ databases">
        <title>Genome sequencing of Trichophyton rubrum CMCC(F)T1i isolated from hair.</title>
        <authorList>
            <person name="Zhan P."/>
            <person name="Tao Y."/>
            <person name="Liu W."/>
        </authorList>
    </citation>
    <scope>NUCLEOTIDE SEQUENCE [LARGE SCALE GENOMIC DNA]</scope>
    <source>
        <strain evidence="26">CMCC(F)T1i</strain>
    </source>
</reference>
<evidence type="ECO:0000256" key="15">
    <source>
        <dbReference type="ARBA" id="ARBA00023315"/>
    </source>
</evidence>
<protein>
    <recommendedName>
        <fullName evidence="7">Amino-acid acetyltransferase, mitochondrial</fullName>
        <ecNumber evidence="6">2.3.1.1</ecNumber>
    </recommendedName>
    <alternativeName>
        <fullName evidence="16">Arginine-requiring protein 2</fullName>
    </alternativeName>
    <alternativeName>
        <fullName evidence="17">Glutamate N-acetyltransferase</fullName>
    </alternativeName>
    <alternativeName>
        <fullName evidence="18">N-acetylglutamate synthase</fullName>
    </alternativeName>
</protein>
<evidence type="ECO:0000256" key="21">
    <source>
        <dbReference type="SAM" id="MobiDB-lite"/>
    </source>
</evidence>
<dbReference type="Pfam" id="PF04768">
    <property type="entry name" value="NAT"/>
    <property type="match status" value="1"/>
</dbReference>
<feature type="transmembrane region" description="Helical" evidence="22">
    <location>
        <begin position="109"/>
        <end position="133"/>
    </location>
</feature>
<feature type="compositionally biased region" description="Polar residues" evidence="21">
    <location>
        <begin position="317"/>
        <end position="329"/>
    </location>
</feature>
<feature type="region of interest" description="Disordered" evidence="21">
    <location>
        <begin position="638"/>
        <end position="664"/>
    </location>
</feature>
<dbReference type="PANTHER" id="PTHR23342:SF4">
    <property type="entry name" value="AMINO-ACID ACETYLTRANSFERASE, MITOCHONDRIAL"/>
    <property type="match status" value="1"/>
</dbReference>
<evidence type="ECO:0000256" key="8">
    <source>
        <dbReference type="ARBA" id="ARBA00022605"/>
    </source>
</evidence>
<dbReference type="EMBL" id="LHPM01000017">
    <property type="protein sequence ID" value="OAL63854.1"/>
    <property type="molecule type" value="Genomic_DNA"/>
</dbReference>
<organism evidence="25 26">
    <name type="scientific">Trichophyton rubrum</name>
    <name type="common">Athlete's foot fungus</name>
    <name type="synonym">Epidermophyton rubrum</name>
    <dbReference type="NCBI Taxonomy" id="5551"/>
    <lineage>
        <taxon>Eukaryota</taxon>
        <taxon>Fungi</taxon>
        <taxon>Dikarya</taxon>
        <taxon>Ascomycota</taxon>
        <taxon>Pezizomycotina</taxon>
        <taxon>Eurotiomycetes</taxon>
        <taxon>Eurotiomycetidae</taxon>
        <taxon>Onygenales</taxon>
        <taxon>Arthrodermataceae</taxon>
        <taxon>Trichophyton</taxon>
    </lineage>
</organism>
<dbReference type="UniPathway" id="UPA00068"/>
<keyword evidence="10 20" id="KW-0812">Transmembrane</keyword>
<proteinExistence type="inferred from homology"/>
<dbReference type="VEuPathDB" id="FungiDB:TERG_05934"/>
<keyword evidence="12 20" id="KW-1133">Transmembrane helix</keyword>
<feature type="domain" description="EXPERA" evidence="24">
    <location>
        <begin position="22"/>
        <end position="158"/>
    </location>
</feature>
<evidence type="ECO:0000256" key="5">
    <source>
        <dbReference type="ARBA" id="ARBA00008694"/>
    </source>
</evidence>
<evidence type="ECO:0000313" key="26">
    <source>
        <dbReference type="Proteomes" id="UP000243015"/>
    </source>
</evidence>
<evidence type="ECO:0000256" key="19">
    <source>
        <dbReference type="ARBA" id="ARBA00048372"/>
    </source>
</evidence>
<evidence type="ECO:0000256" key="1">
    <source>
        <dbReference type="ARBA" id="ARBA00002294"/>
    </source>
</evidence>
<comment type="catalytic activity">
    <reaction evidence="19">
        <text>L-glutamate + acetyl-CoA = N-acetyl-L-glutamate + CoA + H(+)</text>
        <dbReference type="Rhea" id="RHEA:24292"/>
        <dbReference type="ChEBI" id="CHEBI:15378"/>
        <dbReference type="ChEBI" id="CHEBI:29985"/>
        <dbReference type="ChEBI" id="CHEBI:44337"/>
        <dbReference type="ChEBI" id="CHEBI:57287"/>
        <dbReference type="ChEBI" id="CHEBI:57288"/>
        <dbReference type="EC" id="2.3.1.1"/>
    </reaction>
</comment>
<dbReference type="GO" id="GO:0016301">
    <property type="term" value="F:kinase activity"/>
    <property type="evidence" value="ECO:0007669"/>
    <property type="project" value="UniProtKB-KW"/>
</dbReference>
<feature type="region of interest" description="Disordered" evidence="21">
    <location>
        <begin position="280"/>
        <end position="331"/>
    </location>
</feature>
<evidence type="ECO:0000256" key="2">
    <source>
        <dbReference type="ARBA" id="ARBA00004141"/>
    </source>
</evidence>
<evidence type="ECO:0000256" key="14">
    <source>
        <dbReference type="ARBA" id="ARBA00023136"/>
    </source>
</evidence>
<evidence type="ECO:0000256" key="3">
    <source>
        <dbReference type="ARBA" id="ARBA00004173"/>
    </source>
</evidence>
<evidence type="ECO:0000256" key="7">
    <source>
        <dbReference type="ARBA" id="ARBA00018802"/>
    </source>
</evidence>
<keyword evidence="9" id="KW-0808">Transferase</keyword>
<dbReference type="FunFam" id="3.40.630.30:FF:000049">
    <property type="entry name" value="Amino-acid acetyltransferase, mitochondrial"/>
    <property type="match status" value="1"/>
</dbReference>
<evidence type="ECO:0000256" key="22">
    <source>
        <dbReference type="SAM" id="Phobius"/>
    </source>
</evidence>
<dbReference type="GO" id="GO:0006592">
    <property type="term" value="P:ornithine biosynthetic process"/>
    <property type="evidence" value="ECO:0007669"/>
    <property type="project" value="TreeGrafter"/>
</dbReference>
<evidence type="ECO:0000256" key="9">
    <source>
        <dbReference type="ARBA" id="ARBA00022679"/>
    </source>
</evidence>
<evidence type="ECO:0000256" key="4">
    <source>
        <dbReference type="ARBA" id="ARBA00004925"/>
    </source>
</evidence>
<dbReference type="Gene3D" id="3.40.630.30">
    <property type="match status" value="1"/>
</dbReference>
<evidence type="ECO:0000259" key="24">
    <source>
        <dbReference type="PROSITE" id="PS51751"/>
    </source>
</evidence>
<keyword evidence="13" id="KW-0496">Mitochondrion</keyword>
<evidence type="ECO:0000256" key="12">
    <source>
        <dbReference type="ARBA" id="ARBA00022989"/>
    </source>
</evidence>
<dbReference type="GO" id="GO:0005759">
    <property type="term" value="C:mitochondrial matrix"/>
    <property type="evidence" value="ECO:0007669"/>
    <property type="project" value="TreeGrafter"/>
</dbReference>
<comment type="similarity">
    <text evidence="5">Belongs to the acetyltransferase family.</text>
</comment>
<dbReference type="CDD" id="cd04266">
    <property type="entry name" value="DUF619-NAGS-FABP"/>
    <property type="match status" value="1"/>
</dbReference>
<dbReference type="EC" id="2.3.1.1" evidence="6"/>
<evidence type="ECO:0000256" key="17">
    <source>
        <dbReference type="ARBA" id="ARBA00030346"/>
    </source>
</evidence>
<feature type="transmembrane region" description="Helical" evidence="22">
    <location>
        <begin position="24"/>
        <end position="46"/>
    </location>
</feature>
<evidence type="ECO:0000259" key="23">
    <source>
        <dbReference type="PROSITE" id="PS51731"/>
    </source>
</evidence>
<evidence type="ECO:0000256" key="13">
    <source>
        <dbReference type="ARBA" id="ARBA00023128"/>
    </source>
</evidence>
<evidence type="ECO:0000256" key="10">
    <source>
        <dbReference type="ARBA" id="ARBA00022692"/>
    </source>
</evidence>
<evidence type="ECO:0000256" key="18">
    <source>
        <dbReference type="ARBA" id="ARBA00033251"/>
    </source>
</evidence>
<gene>
    <name evidence="25" type="ORF">A7C99_4505</name>
</gene>
<comment type="pathway">
    <text evidence="4">Amino-acid biosynthesis; L-arginine biosynthesis; N(2)-acetyl-L-ornithine from L-glutamate: step 1/4.</text>
</comment>
<evidence type="ECO:0000313" key="25">
    <source>
        <dbReference type="EMBL" id="OAL63854.1"/>
    </source>
</evidence>
<keyword evidence="25" id="KW-0418">Kinase</keyword>
<dbReference type="PROSITE" id="PS51751">
    <property type="entry name" value="EXPERA"/>
    <property type="match status" value="1"/>
</dbReference>
<keyword evidence="8" id="KW-0028">Amino-acid biosynthesis</keyword>
<dbReference type="InterPro" id="IPR006855">
    <property type="entry name" value="Vertebrate-like_GNAT_dom"/>
</dbReference>
<comment type="subcellular location">
    <subcellularLocation>
        <location evidence="2">Membrane</location>
        <topology evidence="2">Multi-pass membrane protein</topology>
    </subcellularLocation>
    <subcellularLocation>
        <location evidence="3">Mitochondrion</location>
    </subcellularLocation>
</comment>
<sequence length="862" mass="95758">MAASKSRSSGQVPRGSSWRRTADYVYAFFFILHIVIMFMVDLVPLYPEALKPAFLDDIRSFYINTYQDKFFIDPPAWFGSYIVMELVYHVPASIINASKLLNDDSSAPLHVLAWAIQTFVTTFTCVVEVWSWADRTTDQKMNISLLYVPYMVFDLTEKDTNRISSFGFQGSYHNSSQHSVRLVLSSLLLVGASSHLNMVPPNTSRCHGYGSLPPSKRRCFSHFTPAPSPSLVHRTHAHTQYPIEIPDQLGQSAREKEEDKEFFLDLLSSATTKREAKSYLSRFTPQPPPSNGQQKDRVSTNPQAADTGRKYIEVPITGSTEGKPSTTYDISKPKDTITESLHVALVKIKNPESLDDQCLLGISKTLSQLSRLAMCCCIVLEVNNTGNDIDCRKLASTQASRIAARIDKVHSLGARRLDSAVSLDASTHDVSILSRNFLLSPLSRGQIVVIDPVGYTNDTSKARPVAADEIILALTKELAGLSSKSGLSEASAETLQKVPQWQHDISVERLIILDPLGGIPSLGRGLHKSHVFINLEQEYEDIQNEIAQAIPNPQKSAHSGLQAELKGHLANLTLLQKALALLPTSSSGLITTPQDATTLPLNHNGIHGTPAVGTRQRRNPLIHNLLTDKPVLSASLPARRRGGEKGDNVPNSQPSHPTFVKHGMPLTMIPDPRVKCWTAAHNDSSRINLDDPAIDLPRLVHLIDDSFNRKLDVEHYLDRVKDRLAGLIIAGEYEGGAILTWELPPGIPDDGSPESMSRMVPYLDKFAVLKRSQGAGGVADIVFNAMVRTCFPEGVCWRSRKNNPVNKWYFERSRGTWKLPDSNWAMFWTTDNVPENEQLFEDYESVCRSIQPSWADNKKEVD</sequence>
<dbReference type="AlphaFoldDB" id="A0A178EUT7"/>
<keyword evidence="11" id="KW-0809">Transit peptide</keyword>